<dbReference type="Proteomes" id="UP001153292">
    <property type="component" value="Chromosome 27"/>
</dbReference>
<feature type="region of interest" description="Disordered" evidence="1">
    <location>
        <begin position="124"/>
        <end position="154"/>
    </location>
</feature>
<evidence type="ECO:0008006" key="5">
    <source>
        <dbReference type="Google" id="ProtNLM"/>
    </source>
</evidence>
<feature type="compositionally biased region" description="Polar residues" evidence="1">
    <location>
        <begin position="129"/>
        <end position="142"/>
    </location>
</feature>
<keyword evidence="2" id="KW-0732">Signal</keyword>
<feature type="compositionally biased region" description="Acidic residues" evidence="1">
    <location>
        <begin position="47"/>
        <end position="61"/>
    </location>
</feature>
<name>A0ABN8EDB9_CHISP</name>
<evidence type="ECO:0000313" key="3">
    <source>
        <dbReference type="EMBL" id="CAH0688193.1"/>
    </source>
</evidence>
<organism evidence="3 4">
    <name type="scientific">Chilo suppressalis</name>
    <name type="common">Asiatic rice borer moth</name>
    <dbReference type="NCBI Taxonomy" id="168631"/>
    <lineage>
        <taxon>Eukaryota</taxon>
        <taxon>Metazoa</taxon>
        <taxon>Ecdysozoa</taxon>
        <taxon>Arthropoda</taxon>
        <taxon>Hexapoda</taxon>
        <taxon>Insecta</taxon>
        <taxon>Pterygota</taxon>
        <taxon>Neoptera</taxon>
        <taxon>Endopterygota</taxon>
        <taxon>Lepidoptera</taxon>
        <taxon>Glossata</taxon>
        <taxon>Ditrysia</taxon>
        <taxon>Pyraloidea</taxon>
        <taxon>Crambidae</taxon>
        <taxon>Crambinae</taxon>
        <taxon>Chilo</taxon>
    </lineage>
</organism>
<feature type="chain" id="PRO_5046609130" description="Seminal fluid protein" evidence="2">
    <location>
        <begin position="20"/>
        <end position="241"/>
    </location>
</feature>
<feature type="region of interest" description="Disordered" evidence="1">
    <location>
        <begin position="36"/>
        <end position="68"/>
    </location>
</feature>
<keyword evidence="4" id="KW-1185">Reference proteome</keyword>
<accession>A0ABN8EDB9</accession>
<proteinExistence type="predicted"/>
<evidence type="ECO:0000256" key="1">
    <source>
        <dbReference type="SAM" id="MobiDB-lite"/>
    </source>
</evidence>
<feature type="signal peptide" evidence="2">
    <location>
        <begin position="1"/>
        <end position="19"/>
    </location>
</feature>
<feature type="region of interest" description="Disordered" evidence="1">
    <location>
        <begin position="193"/>
        <end position="215"/>
    </location>
</feature>
<gene>
    <name evidence="3" type="ORF">CHILSU_LOCUS7477</name>
</gene>
<evidence type="ECO:0000313" key="4">
    <source>
        <dbReference type="Proteomes" id="UP001153292"/>
    </source>
</evidence>
<dbReference type="EMBL" id="OU963920">
    <property type="protein sequence ID" value="CAH0688193.1"/>
    <property type="molecule type" value="Genomic_DNA"/>
</dbReference>
<protein>
    <recommendedName>
        <fullName evidence="5">Seminal fluid protein</fullName>
    </recommendedName>
</protein>
<sequence length="241" mass="27153">MRFLVIFFLFFTITKCVLAKNNVKSLTESQGQEIIEIGGPDKGLPADLEEEPSAELEDEEEKMAQTSTTLTVATKKEAKKTTTAIAERRMNKNNMKIGDDSTQDEEELRIEKELAEIYKDNSDYKGDSSEATMKLTLSSGTGDDSKPLGRNRPTNFKFQPNLNNKAEVERFRTSIDEISCNRREQRLTITSTLHGTNPTVNGDDDRTTTEKPNSATKTEHMTALYINLFTFITLGFLKNSF</sequence>
<reference evidence="3" key="1">
    <citation type="submission" date="2021-12" db="EMBL/GenBank/DDBJ databases">
        <authorList>
            <person name="King R."/>
        </authorList>
    </citation>
    <scope>NUCLEOTIDE SEQUENCE</scope>
</reference>
<evidence type="ECO:0000256" key="2">
    <source>
        <dbReference type="SAM" id="SignalP"/>
    </source>
</evidence>